<protein>
    <submittedName>
        <fullName evidence="1">Uncharacterized protein</fullName>
    </submittedName>
</protein>
<accession>A0ABQ9F4W6</accession>
<keyword evidence="2" id="KW-1185">Reference proteome</keyword>
<name>A0ABQ9F4W6_TEGGR</name>
<dbReference type="Gene3D" id="3.40.50.150">
    <property type="entry name" value="Vaccinia Virus protein VP39"/>
    <property type="match status" value="1"/>
</dbReference>
<comment type="caution">
    <text evidence="1">The sequence shown here is derived from an EMBL/GenBank/DDBJ whole genome shotgun (WGS) entry which is preliminary data.</text>
</comment>
<dbReference type="Proteomes" id="UP001217089">
    <property type="component" value="Unassembled WGS sequence"/>
</dbReference>
<dbReference type="SUPFAM" id="SSF53335">
    <property type="entry name" value="S-adenosyl-L-methionine-dependent methyltransferases"/>
    <property type="match status" value="1"/>
</dbReference>
<evidence type="ECO:0000313" key="1">
    <source>
        <dbReference type="EMBL" id="KAJ8312410.1"/>
    </source>
</evidence>
<organism evidence="1 2">
    <name type="scientific">Tegillarca granosa</name>
    <name type="common">Malaysian cockle</name>
    <name type="synonym">Anadara granosa</name>
    <dbReference type="NCBI Taxonomy" id="220873"/>
    <lineage>
        <taxon>Eukaryota</taxon>
        <taxon>Metazoa</taxon>
        <taxon>Spiralia</taxon>
        <taxon>Lophotrochozoa</taxon>
        <taxon>Mollusca</taxon>
        <taxon>Bivalvia</taxon>
        <taxon>Autobranchia</taxon>
        <taxon>Pteriomorphia</taxon>
        <taxon>Arcoida</taxon>
        <taxon>Arcoidea</taxon>
        <taxon>Arcidae</taxon>
        <taxon>Tegillarca</taxon>
    </lineage>
</organism>
<dbReference type="EMBL" id="JARBDR010000440">
    <property type="protein sequence ID" value="KAJ8312410.1"/>
    <property type="molecule type" value="Genomic_DNA"/>
</dbReference>
<sequence>MASGRPERQAPPEIFYNEEEARKYTSKCGSGLSGESLTEQGHFWVGLDISQHMLDVAVERETEGDLIQGDMGYVYPHCSGYVTQIKSITIHQKEYLQEITKYNIS</sequence>
<proteinExistence type="predicted"/>
<dbReference type="InterPro" id="IPR039769">
    <property type="entry name" value="Bud23-like"/>
</dbReference>
<gene>
    <name evidence="1" type="ORF">KUTeg_009783</name>
</gene>
<evidence type="ECO:0000313" key="2">
    <source>
        <dbReference type="Proteomes" id="UP001217089"/>
    </source>
</evidence>
<dbReference type="PANTHER" id="PTHR12734:SF0">
    <property type="entry name" value="18S RRNA (GUANINE-N(7))-METHYLTRANSFERASE-RELATED"/>
    <property type="match status" value="1"/>
</dbReference>
<dbReference type="PANTHER" id="PTHR12734">
    <property type="entry name" value="METHYLTRANSFERASE-RELATED"/>
    <property type="match status" value="1"/>
</dbReference>
<reference evidence="1 2" key="1">
    <citation type="submission" date="2022-12" db="EMBL/GenBank/DDBJ databases">
        <title>Chromosome-level genome of Tegillarca granosa.</title>
        <authorList>
            <person name="Kim J."/>
        </authorList>
    </citation>
    <scope>NUCLEOTIDE SEQUENCE [LARGE SCALE GENOMIC DNA]</scope>
    <source>
        <strain evidence="1">Teg-2019</strain>
        <tissue evidence="1">Adductor muscle</tissue>
    </source>
</reference>
<dbReference type="InterPro" id="IPR029063">
    <property type="entry name" value="SAM-dependent_MTases_sf"/>
</dbReference>